<dbReference type="Gene3D" id="2.60.40.2200">
    <property type="match status" value="1"/>
</dbReference>
<dbReference type="Pfam" id="PF21768">
    <property type="entry name" value="AF_1763-like_C"/>
    <property type="match status" value="1"/>
</dbReference>
<evidence type="ECO:0000259" key="1">
    <source>
        <dbReference type="Pfam" id="PF00561"/>
    </source>
</evidence>
<name>A0ABP6SQ75_9ACTN</name>
<keyword evidence="4" id="KW-0378">Hydrolase</keyword>
<dbReference type="Pfam" id="PF00561">
    <property type="entry name" value="Abhydrolase_1"/>
    <property type="match status" value="1"/>
</dbReference>
<reference evidence="5" key="1">
    <citation type="journal article" date="2019" name="Int. J. Syst. Evol. Microbiol.">
        <title>The Global Catalogue of Microorganisms (GCM) 10K type strain sequencing project: providing services to taxonomists for standard genome sequencing and annotation.</title>
        <authorList>
            <consortium name="The Broad Institute Genomics Platform"/>
            <consortium name="The Broad Institute Genome Sequencing Center for Infectious Disease"/>
            <person name="Wu L."/>
            <person name="Ma J."/>
        </authorList>
    </citation>
    <scope>NUCLEOTIDE SEQUENCE [LARGE SCALE GENOMIC DNA]</scope>
    <source>
        <strain evidence="5">JCM 9458</strain>
    </source>
</reference>
<comment type="caution">
    <text evidence="4">The sequence shown here is derived from an EMBL/GenBank/DDBJ whole genome shotgun (WGS) entry which is preliminary data.</text>
</comment>
<protein>
    <submittedName>
        <fullName evidence="4">Alpha/beta fold hydrolase</fullName>
    </submittedName>
</protein>
<dbReference type="Proteomes" id="UP001501676">
    <property type="component" value="Unassembled WGS sequence"/>
</dbReference>
<sequence>MVDQSLPESARRNSPARGRRRVRLGGVLTAVLLLLAGTWTAGAGPAQAAPRAVPIAAPAESRGAAKAPRPVIFVHGFSGSGGQFDSQARRLTSNGYPATWIEAHEYDSLFATNTREQVYAGLDERITRLLAATGADRIDLLAHSLGTALMQAYLNSSPQRAARVAHYVNLDGASATAPPGNVPTLAVWGEGDPARTIVGATNVALPNQAHTQTVSSPETFAAFYRFFTGREPKTTRIVPQRGPVVLAGRAVLFPSNVGVTDATLQVYTVHPRTGTRLRHRPDATFRLTGDGSFGPFRGRGDVRYEFAIVRPGAPVHHLYFQPFRRTDRLIRLLSSLPGQGLAALTENSPTSTNLVISRQKEWWGDQGAAGDSLTVDGREILNAATSPRSKRTIGIFTFDKGLDKTTDLTAPIPAFFSQPFISAVDLYVPASTPPSRTVRVVVRPRGGGAPDVLTVPNWPSSTDRISLEFDND</sequence>
<evidence type="ECO:0000313" key="5">
    <source>
        <dbReference type="Proteomes" id="UP001501676"/>
    </source>
</evidence>
<dbReference type="InterPro" id="IPR029058">
    <property type="entry name" value="AB_hydrolase_fold"/>
</dbReference>
<dbReference type="EMBL" id="BAAAYN010000001">
    <property type="protein sequence ID" value="GAA3382040.1"/>
    <property type="molecule type" value="Genomic_DNA"/>
</dbReference>
<feature type="domain" description="AFL C-terminal" evidence="2">
    <location>
        <begin position="243"/>
        <end position="336"/>
    </location>
</feature>
<evidence type="ECO:0000313" key="4">
    <source>
        <dbReference type="EMBL" id="GAA3382040.1"/>
    </source>
</evidence>
<evidence type="ECO:0000259" key="2">
    <source>
        <dbReference type="Pfam" id="PF18067"/>
    </source>
</evidence>
<accession>A0ABP6SQ75</accession>
<keyword evidence="5" id="KW-1185">Reference proteome</keyword>
<dbReference type="SUPFAM" id="SSF53474">
    <property type="entry name" value="alpha/beta-Hydrolases"/>
    <property type="match status" value="1"/>
</dbReference>
<dbReference type="Gene3D" id="2.60.40.2190">
    <property type="match status" value="1"/>
</dbReference>
<evidence type="ECO:0000259" key="3">
    <source>
        <dbReference type="Pfam" id="PF21768"/>
    </source>
</evidence>
<dbReference type="Gene3D" id="3.40.50.1820">
    <property type="entry name" value="alpha/beta hydrolase"/>
    <property type="match status" value="1"/>
</dbReference>
<proteinExistence type="predicted"/>
<dbReference type="InterPro" id="IPR040664">
    <property type="entry name" value="AFL_C"/>
</dbReference>
<gene>
    <name evidence="4" type="ORF">GCM10020369_02350</name>
</gene>
<dbReference type="Pfam" id="PF18067">
    <property type="entry name" value="Lipase_C"/>
    <property type="match status" value="1"/>
</dbReference>
<feature type="domain" description="AF-1763-like C-terminal" evidence="3">
    <location>
        <begin position="357"/>
        <end position="470"/>
    </location>
</feature>
<organism evidence="4 5">
    <name type="scientific">Cryptosporangium minutisporangium</name>
    <dbReference type="NCBI Taxonomy" id="113569"/>
    <lineage>
        <taxon>Bacteria</taxon>
        <taxon>Bacillati</taxon>
        <taxon>Actinomycetota</taxon>
        <taxon>Actinomycetes</taxon>
        <taxon>Cryptosporangiales</taxon>
        <taxon>Cryptosporangiaceae</taxon>
        <taxon>Cryptosporangium</taxon>
    </lineage>
</organism>
<dbReference type="InterPro" id="IPR000073">
    <property type="entry name" value="AB_hydrolase_1"/>
</dbReference>
<feature type="domain" description="AB hydrolase-1" evidence="1">
    <location>
        <begin position="70"/>
        <end position="169"/>
    </location>
</feature>
<dbReference type="GO" id="GO:0016787">
    <property type="term" value="F:hydrolase activity"/>
    <property type="evidence" value="ECO:0007669"/>
    <property type="project" value="UniProtKB-KW"/>
</dbReference>
<dbReference type="InterPro" id="IPR049036">
    <property type="entry name" value="AF_1763-like_C"/>
</dbReference>